<dbReference type="InterPro" id="IPR052929">
    <property type="entry name" value="RNase_H-like_EbsB-rel"/>
</dbReference>
<dbReference type="HOGENOM" id="CLU_184746_0_0_1"/>
<gene>
    <name evidence="2" type="ordered locus">MTR_1g074240</name>
</gene>
<dbReference type="Pfam" id="PF13456">
    <property type="entry name" value="RVT_3"/>
    <property type="match status" value="1"/>
</dbReference>
<evidence type="ECO:0000313" key="3">
    <source>
        <dbReference type="EnsemblPlants" id="KEH42726"/>
    </source>
</evidence>
<name>A0A072VM76_MEDTR</name>
<feature type="domain" description="RNase H type-1" evidence="1">
    <location>
        <begin position="4"/>
        <end position="65"/>
    </location>
</feature>
<dbReference type="PANTHER" id="PTHR47074:SF48">
    <property type="entry name" value="POLYNUCLEOTIDYL TRANSFERASE, RIBONUCLEASE H-LIKE SUPERFAMILY PROTEIN"/>
    <property type="match status" value="1"/>
</dbReference>
<keyword evidence="4" id="KW-1185">Reference proteome</keyword>
<dbReference type="Proteomes" id="UP000002051">
    <property type="component" value="Unassembled WGS sequence"/>
</dbReference>
<accession>A0A072VM76</accession>
<dbReference type="GO" id="GO:0004523">
    <property type="term" value="F:RNA-DNA hybrid ribonuclease activity"/>
    <property type="evidence" value="ECO:0007669"/>
    <property type="project" value="InterPro"/>
</dbReference>
<evidence type="ECO:0000313" key="4">
    <source>
        <dbReference type="Proteomes" id="UP000002051"/>
    </source>
</evidence>
<dbReference type="EMBL" id="CM001217">
    <property type="protein sequence ID" value="KEH42726.1"/>
    <property type="molecule type" value="Genomic_DNA"/>
</dbReference>
<dbReference type="EnsemblPlants" id="KEH42726">
    <property type="protein sequence ID" value="KEH42726"/>
    <property type="gene ID" value="MTR_1g074240"/>
</dbReference>
<reference evidence="2 4" key="2">
    <citation type="journal article" date="2014" name="BMC Genomics">
        <title>An improved genome release (version Mt4.0) for the model legume Medicago truncatula.</title>
        <authorList>
            <person name="Tang H."/>
            <person name="Krishnakumar V."/>
            <person name="Bidwell S."/>
            <person name="Rosen B."/>
            <person name="Chan A."/>
            <person name="Zhou S."/>
            <person name="Gentzbittel L."/>
            <person name="Childs K.L."/>
            <person name="Yandell M."/>
            <person name="Gundlach H."/>
            <person name="Mayer K.F."/>
            <person name="Schwartz D.C."/>
            <person name="Town C.D."/>
        </authorList>
    </citation>
    <scope>GENOME REANNOTATION</scope>
    <source>
        <strain evidence="2">A17</strain>
        <strain evidence="3 4">cv. Jemalong A17</strain>
    </source>
</reference>
<evidence type="ECO:0000259" key="1">
    <source>
        <dbReference type="Pfam" id="PF13456"/>
    </source>
</evidence>
<dbReference type="InterPro" id="IPR002156">
    <property type="entry name" value="RNaseH_domain"/>
</dbReference>
<reference evidence="2 4" key="1">
    <citation type="journal article" date="2011" name="Nature">
        <title>The Medicago genome provides insight into the evolution of rhizobial symbioses.</title>
        <authorList>
            <person name="Young N.D."/>
            <person name="Debelle F."/>
            <person name="Oldroyd G.E."/>
            <person name="Geurts R."/>
            <person name="Cannon S.B."/>
            <person name="Udvardi M.K."/>
            <person name="Benedito V.A."/>
            <person name="Mayer K.F."/>
            <person name="Gouzy J."/>
            <person name="Schoof H."/>
            <person name="Van de Peer Y."/>
            <person name="Proost S."/>
            <person name="Cook D.R."/>
            <person name="Meyers B.C."/>
            <person name="Spannagl M."/>
            <person name="Cheung F."/>
            <person name="De Mita S."/>
            <person name="Krishnakumar V."/>
            <person name="Gundlach H."/>
            <person name="Zhou S."/>
            <person name="Mudge J."/>
            <person name="Bharti A.K."/>
            <person name="Murray J.D."/>
            <person name="Naoumkina M.A."/>
            <person name="Rosen B."/>
            <person name="Silverstein K.A."/>
            <person name="Tang H."/>
            <person name="Rombauts S."/>
            <person name="Zhao P.X."/>
            <person name="Zhou P."/>
            <person name="Barbe V."/>
            <person name="Bardou P."/>
            <person name="Bechner M."/>
            <person name="Bellec A."/>
            <person name="Berger A."/>
            <person name="Berges H."/>
            <person name="Bidwell S."/>
            <person name="Bisseling T."/>
            <person name="Choisne N."/>
            <person name="Couloux A."/>
            <person name="Denny R."/>
            <person name="Deshpande S."/>
            <person name="Dai X."/>
            <person name="Doyle J.J."/>
            <person name="Dudez A.M."/>
            <person name="Farmer A.D."/>
            <person name="Fouteau S."/>
            <person name="Franken C."/>
            <person name="Gibelin C."/>
            <person name="Gish J."/>
            <person name="Goldstein S."/>
            <person name="Gonzalez A.J."/>
            <person name="Green P.J."/>
            <person name="Hallab A."/>
            <person name="Hartog M."/>
            <person name="Hua A."/>
            <person name="Humphray S.J."/>
            <person name="Jeong D.H."/>
            <person name="Jing Y."/>
            <person name="Jocker A."/>
            <person name="Kenton S.M."/>
            <person name="Kim D.J."/>
            <person name="Klee K."/>
            <person name="Lai H."/>
            <person name="Lang C."/>
            <person name="Lin S."/>
            <person name="Macmil S.L."/>
            <person name="Magdelenat G."/>
            <person name="Matthews L."/>
            <person name="McCorrison J."/>
            <person name="Monaghan E.L."/>
            <person name="Mun J.H."/>
            <person name="Najar F.Z."/>
            <person name="Nicholson C."/>
            <person name="Noirot C."/>
            <person name="O'Bleness M."/>
            <person name="Paule C.R."/>
            <person name="Poulain J."/>
            <person name="Prion F."/>
            <person name="Qin B."/>
            <person name="Qu C."/>
            <person name="Retzel E.F."/>
            <person name="Riddle C."/>
            <person name="Sallet E."/>
            <person name="Samain S."/>
            <person name="Samson N."/>
            <person name="Sanders I."/>
            <person name="Saurat O."/>
            <person name="Scarpelli C."/>
            <person name="Schiex T."/>
            <person name="Segurens B."/>
            <person name="Severin A.J."/>
            <person name="Sherrier D.J."/>
            <person name="Shi R."/>
            <person name="Sims S."/>
            <person name="Singer S.R."/>
            <person name="Sinharoy S."/>
            <person name="Sterck L."/>
            <person name="Viollet A."/>
            <person name="Wang B.B."/>
            <person name="Wang K."/>
            <person name="Wang M."/>
            <person name="Wang X."/>
            <person name="Warfsmann J."/>
            <person name="Weissenbach J."/>
            <person name="White D.D."/>
            <person name="White J.D."/>
            <person name="Wiley G.B."/>
            <person name="Wincker P."/>
            <person name="Xing Y."/>
            <person name="Yang L."/>
            <person name="Yao Z."/>
            <person name="Ying F."/>
            <person name="Zhai J."/>
            <person name="Zhou L."/>
            <person name="Zuber A."/>
            <person name="Denarie J."/>
            <person name="Dixon R.A."/>
            <person name="May G.D."/>
            <person name="Schwartz D.C."/>
            <person name="Rogers J."/>
            <person name="Quetier F."/>
            <person name="Town C.D."/>
            <person name="Roe B.A."/>
        </authorList>
    </citation>
    <scope>NUCLEOTIDE SEQUENCE [LARGE SCALE GENOMIC DNA]</scope>
    <source>
        <strain evidence="2">A17</strain>
        <strain evidence="3 4">cv. Jemalong A17</strain>
    </source>
</reference>
<organism evidence="2 4">
    <name type="scientific">Medicago truncatula</name>
    <name type="common">Barrel medic</name>
    <name type="synonym">Medicago tribuloides</name>
    <dbReference type="NCBI Taxonomy" id="3880"/>
    <lineage>
        <taxon>Eukaryota</taxon>
        <taxon>Viridiplantae</taxon>
        <taxon>Streptophyta</taxon>
        <taxon>Embryophyta</taxon>
        <taxon>Tracheophyta</taxon>
        <taxon>Spermatophyta</taxon>
        <taxon>Magnoliopsida</taxon>
        <taxon>eudicotyledons</taxon>
        <taxon>Gunneridae</taxon>
        <taxon>Pentapetalae</taxon>
        <taxon>rosids</taxon>
        <taxon>fabids</taxon>
        <taxon>Fabales</taxon>
        <taxon>Fabaceae</taxon>
        <taxon>Papilionoideae</taxon>
        <taxon>50 kb inversion clade</taxon>
        <taxon>NPAAA clade</taxon>
        <taxon>Hologalegina</taxon>
        <taxon>IRL clade</taxon>
        <taxon>Trifolieae</taxon>
        <taxon>Medicago</taxon>
    </lineage>
</organism>
<dbReference type="AlphaFoldDB" id="A0A072VM76"/>
<dbReference type="PANTHER" id="PTHR47074">
    <property type="entry name" value="BNAC02G40300D PROTEIN"/>
    <property type="match status" value="1"/>
</dbReference>
<proteinExistence type="predicted"/>
<reference evidence="3" key="3">
    <citation type="submission" date="2015-04" db="UniProtKB">
        <authorList>
            <consortium name="EnsemblPlants"/>
        </authorList>
    </citation>
    <scope>IDENTIFICATION</scope>
    <source>
        <strain evidence="3">cv. Jemalong A17</strain>
    </source>
</reference>
<protein>
    <recommendedName>
        <fullName evidence="1">RNase H type-1 domain-containing protein</fullName>
    </recommendedName>
</protein>
<evidence type="ECO:0000313" key="2">
    <source>
        <dbReference type="EMBL" id="KEH42726.1"/>
    </source>
</evidence>
<sequence>MVGIDICIRDDQGEFVMAKTDCFSPLCDVDVGEAVGLHTTLQWVVNLHYDDVDFVSDSKTLMSSYIYRRQANFRS</sequence>
<dbReference type="GO" id="GO:0003676">
    <property type="term" value="F:nucleic acid binding"/>
    <property type="evidence" value="ECO:0007669"/>
    <property type="project" value="InterPro"/>
</dbReference>